<reference evidence="2 3" key="1">
    <citation type="submission" date="2020-04" db="EMBL/GenBank/DDBJ databases">
        <title>Chromosome-level genome assembly of a cyprinid fish Onychostoma macrolepis by integration of Nanopore Sequencing, Bionano and Hi-C technology.</title>
        <authorList>
            <person name="Wang D."/>
        </authorList>
    </citation>
    <scope>NUCLEOTIDE SEQUENCE [LARGE SCALE GENOMIC DNA]</scope>
    <source>
        <strain evidence="2">SWU-2019</strain>
        <tissue evidence="2">Muscle</tissue>
    </source>
</reference>
<gene>
    <name evidence="2" type="ORF">G5714_006101</name>
</gene>
<keyword evidence="3" id="KW-1185">Reference proteome</keyword>
<accession>A0A7J6D2W4</accession>
<dbReference type="Proteomes" id="UP000579812">
    <property type="component" value="Unassembled WGS sequence"/>
</dbReference>
<protein>
    <submittedName>
        <fullName evidence="2">Uncharacterized protein</fullName>
    </submittedName>
</protein>
<sequence>MNCDSGRGGLHTMRDNSPLGGGEFNTTRVSDGGEGSERRKIAPILRQGGVVSTHSGASGLLQRLVFSTGCSFPPPRDSIRNEALNTLEVSCRYALAGSG</sequence>
<feature type="region of interest" description="Disordered" evidence="1">
    <location>
        <begin position="1"/>
        <end position="37"/>
    </location>
</feature>
<dbReference type="EMBL" id="JAAMOB010000005">
    <property type="protein sequence ID" value="KAF4113556.1"/>
    <property type="molecule type" value="Genomic_DNA"/>
</dbReference>
<evidence type="ECO:0000313" key="2">
    <source>
        <dbReference type="EMBL" id="KAF4113556.1"/>
    </source>
</evidence>
<proteinExistence type="predicted"/>
<name>A0A7J6D2W4_9TELE</name>
<comment type="caution">
    <text evidence="2">The sequence shown here is derived from an EMBL/GenBank/DDBJ whole genome shotgun (WGS) entry which is preliminary data.</text>
</comment>
<evidence type="ECO:0000256" key="1">
    <source>
        <dbReference type="SAM" id="MobiDB-lite"/>
    </source>
</evidence>
<dbReference type="AlphaFoldDB" id="A0A7J6D2W4"/>
<evidence type="ECO:0000313" key="3">
    <source>
        <dbReference type="Proteomes" id="UP000579812"/>
    </source>
</evidence>
<organism evidence="2 3">
    <name type="scientific">Onychostoma macrolepis</name>
    <dbReference type="NCBI Taxonomy" id="369639"/>
    <lineage>
        <taxon>Eukaryota</taxon>
        <taxon>Metazoa</taxon>
        <taxon>Chordata</taxon>
        <taxon>Craniata</taxon>
        <taxon>Vertebrata</taxon>
        <taxon>Euteleostomi</taxon>
        <taxon>Actinopterygii</taxon>
        <taxon>Neopterygii</taxon>
        <taxon>Teleostei</taxon>
        <taxon>Ostariophysi</taxon>
        <taxon>Cypriniformes</taxon>
        <taxon>Cyprinidae</taxon>
        <taxon>Acrossocheilinae</taxon>
        <taxon>Onychostoma</taxon>
    </lineage>
</organism>